<evidence type="ECO:0000313" key="3">
    <source>
        <dbReference type="Proteomes" id="UP000178248"/>
    </source>
</evidence>
<comment type="caution">
    <text evidence="2">The sequence shown here is derived from an EMBL/GenBank/DDBJ whole genome shotgun (WGS) entry which is preliminary data.</text>
</comment>
<keyword evidence="1" id="KW-0472">Membrane</keyword>
<evidence type="ECO:0000313" key="2">
    <source>
        <dbReference type="EMBL" id="OGY91162.1"/>
    </source>
</evidence>
<organism evidence="2 3">
    <name type="scientific">Candidatus Komeilibacteria bacterium RIFCSPLOWO2_01_FULL_52_15</name>
    <dbReference type="NCBI Taxonomy" id="1798551"/>
    <lineage>
        <taxon>Bacteria</taxon>
        <taxon>Candidatus Komeiliibacteriota</taxon>
    </lineage>
</organism>
<name>A0A1G2BPW9_9BACT</name>
<dbReference type="AlphaFoldDB" id="A0A1G2BPW9"/>
<evidence type="ECO:0000256" key="1">
    <source>
        <dbReference type="SAM" id="Phobius"/>
    </source>
</evidence>
<dbReference type="EMBL" id="MHKM01000026">
    <property type="protein sequence ID" value="OGY91162.1"/>
    <property type="molecule type" value="Genomic_DNA"/>
</dbReference>
<reference evidence="2 3" key="1">
    <citation type="journal article" date="2016" name="Nat. Commun.">
        <title>Thousands of microbial genomes shed light on interconnected biogeochemical processes in an aquifer system.</title>
        <authorList>
            <person name="Anantharaman K."/>
            <person name="Brown C.T."/>
            <person name="Hug L.A."/>
            <person name="Sharon I."/>
            <person name="Castelle C.J."/>
            <person name="Probst A.J."/>
            <person name="Thomas B.C."/>
            <person name="Singh A."/>
            <person name="Wilkins M.J."/>
            <person name="Karaoz U."/>
            <person name="Brodie E.L."/>
            <person name="Williams K.H."/>
            <person name="Hubbard S.S."/>
            <person name="Banfield J.F."/>
        </authorList>
    </citation>
    <scope>NUCLEOTIDE SEQUENCE [LARGE SCALE GENOMIC DNA]</scope>
</reference>
<gene>
    <name evidence="2" type="ORF">A3B30_00055</name>
</gene>
<keyword evidence="1" id="KW-0812">Transmembrane</keyword>
<keyword evidence="1" id="KW-1133">Transmembrane helix</keyword>
<dbReference type="STRING" id="1798551.A3B30_00055"/>
<sequence>MNKESKVRLFVAFALLALVLFVPMSWNVSISQLNVWWKVIVYIIVTGAGTLLVYWPRGSKLSDIKKTDMPHIMRDYALVALITLILFGIVIWYIGSTA</sequence>
<accession>A0A1G2BPW9</accession>
<feature type="transmembrane region" description="Helical" evidence="1">
    <location>
        <begin position="35"/>
        <end position="55"/>
    </location>
</feature>
<proteinExistence type="predicted"/>
<dbReference type="Proteomes" id="UP000178248">
    <property type="component" value="Unassembled WGS sequence"/>
</dbReference>
<feature type="transmembrane region" description="Helical" evidence="1">
    <location>
        <begin position="76"/>
        <end position="95"/>
    </location>
</feature>
<protein>
    <submittedName>
        <fullName evidence="2">Uncharacterized protein</fullName>
    </submittedName>
</protein>